<dbReference type="InterPro" id="IPR015421">
    <property type="entry name" value="PyrdxlP-dep_Trfase_major"/>
</dbReference>
<evidence type="ECO:0000256" key="2">
    <source>
        <dbReference type="ARBA" id="ARBA00022898"/>
    </source>
</evidence>
<dbReference type="InterPro" id="IPR004839">
    <property type="entry name" value="Aminotransferase_I/II_large"/>
</dbReference>
<dbReference type="PATRIC" id="fig|111105.18.peg.2160"/>
<dbReference type="RefSeq" id="WP_039417770.1">
    <property type="nucleotide sequence ID" value="NZ_JASBZW010000008.1"/>
</dbReference>
<evidence type="ECO:0000313" key="4">
    <source>
        <dbReference type="EMBL" id="KGN86359.1"/>
    </source>
</evidence>
<dbReference type="GeneID" id="57238760"/>
<dbReference type="eggNOG" id="COG0079">
    <property type="taxonomic scope" value="Bacteria"/>
</dbReference>
<dbReference type="SUPFAM" id="SSF53383">
    <property type="entry name" value="PLP-dependent transferases"/>
    <property type="match status" value="1"/>
</dbReference>
<evidence type="ECO:0000313" key="6">
    <source>
        <dbReference type="Proteomes" id="UP000030130"/>
    </source>
</evidence>
<dbReference type="Gene3D" id="3.90.1150.10">
    <property type="entry name" value="Aspartate Aminotransferase, domain 1"/>
    <property type="match status" value="2"/>
</dbReference>
<dbReference type="InterPro" id="IPR015422">
    <property type="entry name" value="PyrdxlP-dep_Trfase_small"/>
</dbReference>
<dbReference type="EMBL" id="JRAK01000050">
    <property type="protein sequence ID" value="KGN91187.1"/>
    <property type="molecule type" value="Genomic_DNA"/>
</dbReference>
<evidence type="ECO:0000259" key="3">
    <source>
        <dbReference type="Pfam" id="PF00155"/>
    </source>
</evidence>
<protein>
    <submittedName>
        <fullName evidence="4">L-threonine-O-3-phosphate decarboxylase</fullName>
    </submittedName>
</protein>
<sequence>MIFGHGDEGVTPLSGKIINFSTTVWTDGDKDHLEKHLVENLNCIQHYPEPDAGTLRQMLAKRNSVDNNAILVTNGPTAAFYQIAQAFRGSRSLIAIPSFAEYEDACRMYEHEVCFYPSNEDIGEADFSNIDFCWLCNPNNPDGRLLQRIEILRLLNDHPDTTFVLDQSYVSFTTEEVIRPADIKGRKNLVMVYSFSHAYGIPGLRIGYIVANKDFMKRVAAFSTPWAVNALAIEAAKFILIHPAQFTLPIRKWQRNTVDFITALNRLDGVEVHPSGTTFFLLRLKKGTAAELKKYMLEEHNMLIRDASNFRGLDESYVRITTQRPAQNQLFIKALETFLEKY</sequence>
<feature type="domain" description="Aminotransferase class I/classII large" evidence="3">
    <location>
        <begin position="45"/>
        <end position="334"/>
    </location>
</feature>
<comment type="cofactor">
    <cofactor evidence="1">
        <name>pyridoxal 5'-phosphate</name>
        <dbReference type="ChEBI" id="CHEBI:597326"/>
    </cofactor>
</comment>
<dbReference type="Proteomes" id="UP000030130">
    <property type="component" value="Unassembled WGS sequence"/>
</dbReference>
<dbReference type="Pfam" id="PF00155">
    <property type="entry name" value="Aminotran_1_2"/>
    <property type="match status" value="1"/>
</dbReference>
<dbReference type="Gene3D" id="3.40.640.10">
    <property type="entry name" value="Type I PLP-dependent aspartate aminotransferase-like (Major domain)"/>
    <property type="match status" value="1"/>
</dbReference>
<reference evidence="5 7" key="2">
    <citation type="submission" date="2014-08" db="EMBL/GenBank/DDBJ databases">
        <title>Porphyromonas gulae strain:COT-052_OH3439 Genome sequencing.</title>
        <authorList>
            <person name="Wallis C."/>
            <person name="Deusch O."/>
            <person name="O'Flynn C."/>
            <person name="Davis I."/>
            <person name="Jospin G."/>
            <person name="Darling A.E."/>
            <person name="Coil D.A."/>
            <person name="Alexiev A."/>
            <person name="Horsfall A."/>
            <person name="Kirkwood N."/>
            <person name="Harris S."/>
            <person name="Eisen J.A."/>
        </authorList>
    </citation>
    <scope>NUCLEOTIDE SEQUENCE [LARGE SCALE GENOMIC DNA]</scope>
    <source>
        <strain evidence="7">COT-052 OH3439</strain>
        <strain evidence="5">COT-052_OH3439</strain>
    </source>
</reference>
<dbReference type="EMBL" id="JRAI01000038">
    <property type="protein sequence ID" value="KGN86359.1"/>
    <property type="molecule type" value="Genomic_DNA"/>
</dbReference>
<dbReference type="PANTHER" id="PTHR42885">
    <property type="entry name" value="HISTIDINOL-PHOSPHATE AMINOTRANSFERASE-RELATED"/>
    <property type="match status" value="1"/>
</dbReference>
<reference evidence="4 6" key="1">
    <citation type="submission" date="2014-08" db="EMBL/GenBank/DDBJ databases">
        <title>Porphyromonas gulae strain:COT-052_OH1451 Genome sequencing.</title>
        <authorList>
            <person name="Wallis C."/>
            <person name="Deusch O."/>
            <person name="O'Flynn C."/>
            <person name="Davis I."/>
            <person name="Jospin G."/>
            <person name="Darling A.E."/>
            <person name="Coil D.A."/>
            <person name="Alexiev A."/>
            <person name="Horsfall A."/>
            <person name="Kirkwood N."/>
            <person name="Harris S."/>
            <person name="Eisen J.A."/>
        </authorList>
    </citation>
    <scope>NUCLEOTIDE SEQUENCE [LARGE SCALE GENOMIC DNA]</scope>
    <source>
        <strain evidence="6">COT-052 OH1451</strain>
        <strain evidence="4">COT-052_OH1451</strain>
    </source>
</reference>
<dbReference type="STRING" id="111105.HR09_09330"/>
<evidence type="ECO:0000256" key="1">
    <source>
        <dbReference type="ARBA" id="ARBA00001933"/>
    </source>
</evidence>
<dbReference type="Proteomes" id="UP000030146">
    <property type="component" value="Unassembled WGS sequence"/>
</dbReference>
<dbReference type="PANTHER" id="PTHR42885:SF1">
    <property type="entry name" value="THREONINE-PHOSPHATE DECARBOXYLASE"/>
    <property type="match status" value="1"/>
</dbReference>
<keyword evidence="2" id="KW-0663">Pyridoxal phosphate</keyword>
<gene>
    <name evidence="4" type="ORF">HR08_04025</name>
    <name evidence="5" type="ORF">HR15_02990</name>
</gene>
<evidence type="ECO:0000313" key="5">
    <source>
        <dbReference type="EMBL" id="KGN91187.1"/>
    </source>
</evidence>
<dbReference type="AlphaFoldDB" id="A0A099X277"/>
<proteinExistence type="predicted"/>
<accession>A0A099X277</accession>
<keyword evidence="7" id="KW-1185">Reference proteome</keyword>
<comment type="caution">
    <text evidence="4">The sequence shown here is derived from an EMBL/GenBank/DDBJ whole genome shotgun (WGS) entry which is preliminary data.</text>
</comment>
<evidence type="ECO:0000313" key="7">
    <source>
        <dbReference type="Proteomes" id="UP000030146"/>
    </source>
</evidence>
<dbReference type="GO" id="GO:0030170">
    <property type="term" value="F:pyridoxal phosphate binding"/>
    <property type="evidence" value="ECO:0007669"/>
    <property type="project" value="InterPro"/>
</dbReference>
<dbReference type="OrthoDB" id="9813612at2"/>
<dbReference type="InterPro" id="IPR015424">
    <property type="entry name" value="PyrdxlP-dep_Trfase"/>
</dbReference>
<name>A0A099X277_9PORP</name>
<dbReference type="CDD" id="cd00609">
    <property type="entry name" value="AAT_like"/>
    <property type="match status" value="1"/>
</dbReference>
<organism evidence="4 6">
    <name type="scientific">Porphyromonas gulae</name>
    <dbReference type="NCBI Taxonomy" id="111105"/>
    <lineage>
        <taxon>Bacteria</taxon>
        <taxon>Pseudomonadati</taxon>
        <taxon>Bacteroidota</taxon>
        <taxon>Bacteroidia</taxon>
        <taxon>Bacteroidales</taxon>
        <taxon>Porphyromonadaceae</taxon>
        <taxon>Porphyromonas</taxon>
    </lineage>
</organism>